<sequence>MNTLRNHVIEEHYLGVTRLVIGPGYEVKDVLFPQEYTTLRIRKLPRDVSKDDLLNLINRMNKDGKEIVRTIELVDLETTCLAKITFFSKMDAKTSFEHLKGETIKGKLIDVVPSDVGPNCKREISQRESGRLKISWPIGYSIGKAYISFTTPRDANACIDRINFLFPNSRISQVHGELRDHLTFRGSRNNINERIRKKPLPPARLYDRVFGAARFSQGNIRFIEEPGHSDFEYKITIDSINLCIDEHEIISRVRPAVPKWVKVFRVAGSLTKADAENGLPEEDLARKLHPIKDFIEKDTLKTYFFDINLCRAVITVHFKDELSLHRAYRSSDFSVLGDVCLQPHRLEIEYTHSTTLHIDLYKFLEKDIEKIRNTSLQQGVTTSKPNNHIDSQFRQFVTLSFRSCHANLIKQIQSQFDELPNCTKFVCEKIELLFTWTGKHKLEELADKTFLHWINQTRAIWIYGKPEVQKQVAEELGQVVNSLMEYEIFDKPFMLNKRKINLNGNQNDRLKISRICDASSLAYYHFNGNKLYASGSLDAVAKIEEVLEQNQFLFKRLPTKLASIHNGRLSCLLCFCQPEGAFILTSLCGHTFCIECIQPMFNMQPPEFPIKCPECQTFLVISDILKCAPQASLRKFLEVGVFKFQEQNFAEILICPKPGCNQLLSYLARRRGQFGGDFYLCDECDTTYCMT</sequence>
<accession>A0A8J2LIT2</accession>
<evidence type="ECO:0000313" key="7">
    <source>
        <dbReference type="Proteomes" id="UP000708208"/>
    </source>
</evidence>
<dbReference type="InterPro" id="IPR017907">
    <property type="entry name" value="Znf_RING_CS"/>
</dbReference>
<comment type="caution">
    <text evidence="6">The sequence shown here is derived from an EMBL/GenBank/DDBJ whole genome shotgun (WGS) entry which is preliminary data.</text>
</comment>
<dbReference type="PROSITE" id="PS50089">
    <property type="entry name" value="ZF_RING_2"/>
    <property type="match status" value="1"/>
</dbReference>
<dbReference type="CDD" id="cd00590">
    <property type="entry name" value="RRM_SF"/>
    <property type="match status" value="1"/>
</dbReference>
<reference evidence="6" key="1">
    <citation type="submission" date="2021-06" db="EMBL/GenBank/DDBJ databases">
        <authorList>
            <person name="Hodson N. C."/>
            <person name="Mongue J. A."/>
            <person name="Jaron S. K."/>
        </authorList>
    </citation>
    <scope>NUCLEOTIDE SEQUENCE</scope>
</reference>
<dbReference type="EMBL" id="CAJVCH010528046">
    <property type="protein sequence ID" value="CAG7822995.1"/>
    <property type="molecule type" value="Genomic_DNA"/>
</dbReference>
<keyword evidence="1" id="KW-0479">Metal-binding</keyword>
<evidence type="ECO:0000256" key="3">
    <source>
        <dbReference type="ARBA" id="ARBA00022833"/>
    </source>
</evidence>
<dbReference type="SMART" id="SM00184">
    <property type="entry name" value="RING"/>
    <property type="match status" value="1"/>
</dbReference>
<keyword evidence="7" id="KW-1185">Reference proteome</keyword>
<dbReference type="PROSITE" id="PS00518">
    <property type="entry name" value="ZF_RING_1"/>
    <property type="match status" value="1"/>
</dbReference>
<evidence type="ECO:0000259" key="5">
    <source>
        <dbReference type="PROSITE" id="PS50089"/>
    </source>
</evidence>
<dbReference type="OrthoDB" id="6103986at2759"/>
<proteinExistence type="predicted"/>
<dbReference type="Proteomes" id="UP000708208">
    <property type="component" value="Unassembled WGS sequence"/>
</dbReference>
<evidence type="ECO:0000256" key="2">
    <source>
        <dbReference type="ARBA" id="ARBA00022771"/>
    </source>
</evidence>
<evidence type="ECO:0000256" key="4">
    <source>
        <dbReference type="PROSITE-ProRule" id="PRU00175"/>
    </source>
</evidence>
<name>A0A8J2LIT2_9HEXA</name>
<evidence type="ECO:0000256" key="1">
    <source>
        <dbReference type="ARBA" id="ARBA00022723"/>
    </source>
</evidence>
<organism evidence="6 7">
    <name type="scientific">Allacma fusca</name>
    <dbReference type="NCBI Taxonomy" id="39272"/>
    <lineage>
        <taxon>Eukaryota</taxon>
        <taxon>Metazoa</taxon>
        <taxon>Ecdysozoa</taxon>
        <taxon>Arthropoda</taxon>
        <taxon>Hexapoda</taxon>
        <taxon>Collembola</taxon>
        <taxon>Symphypleona</taxon>
        <taxon>Sminthuridae</taxon>
        <taxon>Allacma</taxon>
    </lineage>
</organism>
<dbReference type="AlphaFoldDB" id="A0A8J2LIT2"/>
<evidence type="ECO:0000313" key="6">
    <source>
        <dbReference type="EMBL" id="CAG7822995.1"/>
    </source>
</evidence>
<keyword evidence="3" id="KW-0862">Zinc</keyword>
<keyword evidence="2 4" id="KW-0863">Zinc-finger</keyword>
<feature type="domain" description="RING-type" evidence="5">
    <location>
        <begin position="571"/>
        <end position="616"/>
    </location>
</feature>
<dbReference type="GO" id="GO:0008270">
    <property type="term" value="F:zinc ion binding"/>
    <property type="evidence" value="ECO:0007669"/>
    <property type="project" value="UniProtKB-KW"/>
</dbReference>
<dbReference type="CDD" id="cd16449">
    <property type="entry name" value="RING-HC"/>
    <property type="match status" value="1"/>
</dbReference>
<protein>
    <recommendedName>
        <fullName evidence="5">RING-type domain-containing protein</fullName>
    </recommendedName>
</protein>
<dbReference type="InterPro" id="IPR001841">
    <property type="entry name" value="Znf_RING"/>
</dbReference>
<gene>
    <name evidence="6" type="ORF">AFUS01_LOCUS33234</name>
</gene>